<dbReference type="EMBL" id="MNAD01001167">
    <property type="protein sequence ID" value="OJT07588.1"/>
    <property type="molecule type" value="Genomic_DNA"/>
</dbReference>
<sequence length="780" mass="87971">MSSNLSDEGGSRRPTTPTLANTQTNGKSSAAKAGLVPTNNVTTKEGLTVRTRIEPSLSVDDVIRQLCISLKLKDPPVVYALRDENDELVTNDNLRKKIKGKVNLKLVNAPAIEAAEIVEKLGSRDAKLGLALTSLRKLIREEQFANEFLQRDGLRELIEVINTSHGNILCYALIAMQNLMELDYGWATLDNAFILKVVQILSSETSLINVCRPATAILKKLVEADPSSTTSTNVASTSKGPPSPPPGSVYRYGFDVVYEQMRKEKRLLETVINRLGSADTTMALYSMMLINSLLAHASDPRWDEFIAELEQLRVRNAVIRLMSSHTIEDLTSCILDFQANVVRVTFRKKTTLVEPDFEPLHNQALQFIWEKSKLQEEREDAITPIKWRKLGFETEDIGHEFREVGVLGLDCLRYFVAKDPEYWANVVQEQLSRSEERRCPIGRASNEVTDLLSEHWSIYAPGYSTSTTFQPFFLNFHRVHALALHFFLRMWNESGASAHDFPRLVALTRSQVKVALKRENIRPWHEVEQEFLESEYRAVRDRQMQELEMEDDIMSKIPIRNLRAKLYKESYEFVRQQRIHCLLEGAWFMNGIPLATTAPRDTLRRPTRPWRFLRLDAGLKYLHYVDSAVKFPVRKGLEDLPERVEVAMISEVATGTCAPFPHIQRDQADIPLGSGSPLLASTLSFSLLSTSGGSLADQIAPDQARWADWTDGLNMLRRDGGHVASQETELFVQALTEIGLKIKLLDLSGERVEIPSGLVSGPPPMNSDFFFSDLAYDAPA</sequence>
<comment type="caution">
    <text evidence="7">The sequence shown here is derived from an EMBL/GenBank/DDBJ whole genome shotgun (WGS) entry which is preliminary data.</text>
</comment>
<evidence type="ECO:0000313" key="7">
    <source>
        <dbReference type="EMBL" id="OJT07588.1"/>
    </source>
</evidence>
<dbReference type="PANTHER" id="PTHR12771">
    <property type="entry name" value="ENGULFMENT AND CELL MOTILITY"/>
    <property type="match status" value="1"/>
</dbReference>
<dbReference type="PANTHER" id="PTHR12771:SF56">
    <property type="entry name" value="CED-12"/>
    <property type="match status" value="1"/>
</dbReference>
<dbReference type="PROSITE" id="PS51335">
    <property type="entry name" value="ELMO"/>
    <property type="match status" value="1"/>
</dbReference>
<organism evidence="7 8">
    <name type="scientific">Trametes pubescens</name>
    <name type="common">White-rot fungus</name>
    <dbReference type="NCBI Taxonomy" id="154538"/>
    <lineage>
        <taxon>Eukaryota</taxon>
        <taxon>Fungi</taxon>
        <taxon>Dikarya</taxon>
        <taxon>Basidiomycota</taxon>
        <taxon>Agaricomycotina</taxon>
        <taxon>Agaricomycetes</taxon>
        <taxon>Polyporales</taxon>
        <taxon>Polyporaceae</taxon>
        <taxon>Trametes</taxon>
    </lineage>
</organism>
<dbReference type="AlphaFoldDB" id="A0A1M2VJ47"/>
<proteinExistence type="predicted"/>
<dbReference type="Pfam" id="PF11841">
    <property type="entry name" value="ELMO_ARM"/>
    <property type="match status" value="1"/>
</dbReference>
<dbReference type="Pfam" id="PF16457">
    <property type="entry name" value="PH_12"/>
    <property type="match status" value="1"/>
</dbReference>
<comment type="function">
    <text evidence="4">Involved in cytoskeletal rearrangements required for phagocytosis of apoptotic cells and cell motility. Acts in association with DOCK1 and CRK. Was initially proposed to be required in complex with DOCK1 to activate Rac Rho small GTPases. May enhance the guanine nucleotide exchange factor (GEF) activity of DOCK1.</text>
</comment>
<dbReference type="GO" id="GO:0006915">
    <property type="term" value="P:apoptotic process"/>
    <property type="evidence" value="ECO:0007669"/>
    <property type="project" value="UniProtKB-KW"/>
</dbReference>
<dbReference type="OMA" id="CPHMKDL"/>
<protein>
    <submittedName>
        <fullName evidence="7">Engulfment and cell motility protein 1</fullName>
    </submittedName>
</protein>
<dbReference type="InterPro" id="IPR011989">
    <property type="entry name" value="ARM-like"/>
</dbReference>
<evidence type="ECO:0000256" key="4">
    <source>
        <dbReference type="ARBA" id="ARBA00024863"/>
    </source>
</evidence>
<keyword evidence="3" id="KW-0729">SH3-binding</keyword>
<evidence type="ECO:0000256" key="1">
    <source>
        <dbReference type="ARBA" id="ARBA00022703"/>
    </source>
</evidence>
<evidence type="ECO:0000259" key="6">
    <source>
        <dbReference type="PROSITE" id="PS51335"/>
    </source>
</evidence>
<dbReference type="GO" id="GO:0048870">
    <property type="term" value="P:cell motility"/>
    <property type="evidence" value="ECO:0007669"/>
    <property type="project" value="TreeGrafter"/>
</dbReference>
<dbReference type="SUPFAM" id="SSF48371">
    <property type="entry name" value="ARM repeat"/>
    <property type="match status" value="1"/>
</dbReference>
<dbReference type="GO" id="GO:0005886">
    <property type="term" value="C:plasma membrane"/>
    <property type="evidence" value="ECO:0007669"/>
    <property type="project" value="TreeGrafter"/>
</dbReference>
<dbReference type="STRING" id="154538.A0A1M2VJ47"/>
<feature type="region of interest" description="Disordered" evidence="5">
    <location>
        <begin position="1"/>
        <end position="36"/>
    </location>
</feature>
<dbReference type="GO" id="GO:0017124">
    <property type="term" value="F:SH3 domain binding"/>
    <property type="evidence" value="ECO:0007669"/>
    <property type="project" value="UniProtKB-KW"/>
</dbReference>
<dbReference type="Gene3D" id="1.25.10.10">
    <property type="entry name" value="Leucine-rich Repeat Variant"/>
    <property type="match status" value="1"/>
</dbReference>
<feature type="compositionally biased region" description="Polar residues" evidence="5">
    <location>
        <begin position="13"/>
        <end position="28"/>
    </location>
</feature>
<evidence type="ECO:0000313" key="8">
    <source>
        <dbReference type="Proteomes" id="UP000184267"/>
    </source>
</evidence>
<dbReference type="Proteomes" id="UP000184267">
    <property type="component" value="Unassembled WGS sequence"/>
</dbReference>
<feature type="domain" description="ELMO" evidence="6">
    <location>
        <begin position="360"/>
        <end position="516"/>
    </location>
</feature>
<accession>A0A1M2VJ47</accession>
<evidence type="ECO:0000256" key="3">
    <source>
        <dbReference type="ARBA" id="ARBA00023036"/>
    </source>
</evidence>
<feature type="region of interest" description="Disordered" evidence="5">
    <location>
        <begin position="227"/>
        <end position="247"/>
    </location>
</feature>
<dbReference type="InterPro" id="IPR011993">
    <property type="entry name" value="PH-like_dom_sf"/>
</dbReference>
<gene>
    <name evidence="7" type="ORF">TRAPUB_1558</name>
</gene>
<keyword evidence="2" id="KW-0581">Phagocytosis</keyword>
<dbReference type="InterPro" id="IPR006816">
    <property type="entry name" value="ELMO_dom"/>
</dbReference>
<dbReference type="Gene3D" id="2.30.29.30">
    <property type="entry name" value="Pleckstrin-homology domain (PH domain)/Phosphotyrosine-binding domain (PTB)"/>
    <property type="match status" value="1"/>
</dbReference>
<dbReference type="GO" id="GO:0007015">
    <property type="term" value="P:actin filament organization"/>
    <property type="evidence" value="ECO:0007669"/>
    <property type="project" value="TreeGrafter"/>
</dbReference>
<dbReference type="OrthoDB" id="28413at2759"/>
<reference evidence="7 8" key="1">
    <citation type="submission" date="2016-10" db="EMBL/GenBank/DDBJ databases">
        <title>Genome sequence of the basidiomycete white-rot fungus Trametes pubescens.</title>
        <authorList>
            <person name="Makela M.R."/>
            <person name="Granchi Z."/>
            <person name="Peng M."/>
            <person name="De Vries R.P."/>
            <person name="Grigoriev I."/>
            <person name="Riley R."/>
            <person name="Hilden K."/>
        </authorList>
    </citation>
    <scope>NUCLEOTIDE SEQUENCE [LARGE SCALE GENOMIC DNA]</scope>
    <source>
        <strain evidence="7 8">FBCC735</strain>
    </source>
</reference>
<dbReference type="InterPro" id="IPR024574">
    <property type="entry name" value="ELMO_ARM"/>
</dbReference>
<dbReference type="InterPro" id="IPR050868">
    <property type="entry name" value="ELMO_domain-containing"/>
</dbReference>
<feature type="compositionally biased region" description="Low complexity" evidence="5">
    <location>
        <begin position="227"/>
        <end position="240"/>
    </location>
</feature>
<keyword evidence="1" id="KW-0053">Apoptosis</keyword>
<dbReference type="InterPro" id="IPR001849">
    <property type="entry name" value="PH_domain"/>
</dbReference>
<evidence type="ECO:0000256" key="5">
    <source>
        <dbReference type="SAM" id="MobiDB-lite"/>
    </source>
</evidence>
<evidence type="ECO:0000256" key="2">
    <source>
        <dbReference type="ARBA" id="ARBA00022907"/>
    </source>
</evidence>
<dbReference type="InterPro" id="IPR016024">
    <property type="entry name" value="ARM-type_fold"/>
</dbReference>
<dbReference type="Pfam" id="PF04727">
    <property type="entry name" value="ELMO_CED12"/>
    <property type="match status" value="1"/>
</dbReference>
<keyword evidence="8" id="KW-1185">Reference proteome</keyword>
<name>A0A1M2VJ47_TRAPU</name>